<dbReference type="EMBL" id="CP018191">
    <property type="protein sequence ID" value="APH54653.1"/>
    <property type="molecule type" value="Genomic_DNA"/>
</dbReference>
<gene>
    <name evidence="1" type="ORF">GbCGDNIH9_8553</name>
</gene>
<sequence length="41" mass="4676">MMVVDLINNISDPVYRAKLINVSDTIENWLSEFGGFQKKCS</sequence>
<dbReference type="AlphaFoldDB" id="A0AAC9KEB2"/>
<reference evidence="2" key="1">
    <citation type="submission" date="2016-11" db="EMBL/GenBank/DDBJ databases">
        <title>Comparative genomic and phenotypic analysis of Granulibacter bethesdensis clinical isolates from patients with chronic granulomatous disease.</title>
        <authorList>
            <person name="Zarember K.A."/>
            <person name="Porcella S.F."/>
            <person name="Chu J."/>
            <person name="Ding L."/>
            <person name="Dahlstrom E."/>
            <person name="Barbian K."/>
            <person name="Martens C."/>
            <person name="Sykora L."/>
            <person name="Kramer S."/>
            <person name="Pettinato A.M."/>
            <person name="Hong H."/>
            <person name="Wald G."/>
            <person name="Berg L.J."/>
            <person name="Rogge L.S."/>
            <person name="Greenberg D.E."/>
            <person name="Falcone E.L."/>
            <person name="Neves J.F."/>
            <person name="Simoes M.J."/>
            <person name="Casal M."/>
            <person name="Rodriguez-Lopez F.C."/>
            <person name="Zelazny A."/>
            <person name="Gallin J.I."/>
            <person name="Holland S.M."/>
        </authorList>
    </citation>
    <scope>NUCLEOTIDE SEQUENCE [LARGE SCALE GENOMIC DNA]</scope>
    <source>
        <strain evidence="2">NIH9.1</strain>
    </source>
</reference>
<accession>A0AAC9KEB2</accession>
<proteinExistence type="predicted"/>
<dbReference type="Proteomes" id="UP000182373">
    <property type="component" value="Chromosome"/>
</dbReference>
<evidence type="ECO:0000313" key="2">
    <source>
        <dbReference type="Proteomes" id="UP000182373"/>
    </source>
</evidence>
<name>A0AAC9KEB2_9PROT</name>
<evidence type="ECO:0000313" key="1">
    <source>
        <dbReference type="EMBL" id="APH54653.1"/>
    </source>
</evidence>
<organism evidence="1 2">
    <name type="scientific">Granulibacter bethesdensis</name>
    <dbReference type="NCBI Taxonomy" id="364410"/>
    <lineage>
        <taxon>Bacteria</taxon>
        <taxon>Pseudomonadati</taxon>
        <taxon>Pseudomonadota</taxon>
        <taxon>Alphaproteobacteria</taxon>
        <taxon>Acetobacterales</taxon>
        <taxon>Acetobacteraceae</taxon>
        <taxon>Granulibacter</taxon>
    </lineage>
</organism>
<protein>
    <submittedName>
        <fullName evidence="1">Uncharacterized protein</fullName>
    </submittedName>
</protein>